<feature type="domain" description="Cytochrome oxidase subunit II transmembrane region profile" evidence="21">
    <location>
        <begin position="1"/>
        <end position="91"/>
    </location>
</feature>
<dbReference type="PROSITE" id="PS50999">
    <property type="entry name" value="COX2_TM"/>
    <property type="match status" value="1"/>
</dbReference>
<evidence type="ECO:0000256" key="11">
    <source>
        <dbReference type="ARBA" id="ARBA00022967"/>
    </source>
</evidence>
<evidence type="ECO:0000259" key="21">
    <source>
        <dbReference type="PROSITE" id="PS50999"/>
    </source>
</evidence>
<evidence type="ECO:0000256" key="18">
    <source>
        <dbReference type="RuleBase" id="RU000457"/>
    </source>
</evidence>
<evidence type="ECO:0000256" key="14">
    <source>
        <dbReference type="ARBA" id="ARBA00023008"/>
    </source>
</evidence>
<dbReference type="Pfam" id="PF02790">
    <property type="entry name" value="COX2_TM"/>
    <property type="match status" value="1"/>
</dbReference>
<keyword evidence="5 18" id="KW-0813">Transport</keyword>
<dbReference type="Pfam" id="PF00116">
    <property type="entry name" value="COX2"/>
    <property type="match status" value="1"/>
</dbReference>
<evidence type="ECO:0000256" key="17">
    <source>
        <dbReference type="ARBA" id="ARBA00049512"/>
    </source>
</evidence>
<evidence type="ECO:0000256" key="10">
    <source>
        <dbReference type="ARBA" id="ARBA00022842"/>
    </source>
</evidence>
<gene>
    <name evidence="22" type="primary">COX2</name>
</gene>
<dbReference type="GO" id="GO:0005507">
    <property type="term" value="F:copper ion binding"/>
    <property type="evidence" value="ECO:0007669"/>
    <property type="project" value="InterPro"/>
</dbReference>
<comment type="catalytic activity">
    <reaction evidence="17">
        <text>4 Fe(II)-[cytochrome c] + O2 + 8 H(+)(in) = 4 Fe(III)-[cytochrome c] + 2 H2O + 4 H(+)(out)</text>
        <dbReference type="Rhea" id="RHEA:11436"/>
        <dbReference type="Rhea" id="RHEA-COMP:10350"/>
        <dbReference type="Rhea" id="RHEA-COMP:14399"/>
        <dbReference type="ChEBI" id="CHEBI:15377"/>
        <dbReference type="ChEBI" id="CHEBI:15378"/>
        <dbReference type="ChEBI" id="CHEBI:15379"/>
        <dbReference type="ChEBI" id="CHEBI:29033"/>
        <dbReference type="ChEBI" id="CHEBI:29034"/>
        <dbReference type="EC" id="7.1.1.9"/>
    </reaction>
    <physiologicalReaction direction="left-to-right" evidence="17">
        <dbReference type="Rhea" id="RHEA:11437"/>
    </physiologicalReaction>
</comment>
<comment type="subunit">
    <text evidence="3">Component of the cytochrome c oxidase (complex IV, CIV), a multisubunit enzyme composed of a catalytic core of 3 subunits and several supernumerary subunits. The complex exists as a monomer or a dimer and forms supercomplexes (SCs) in the inner mitochondrial membrane with ubiquinol-cytochrome c oxidoreductase (cytochrome b-c1 complex, complex III, CIII).</text>
</comment>
<keyword evidence="15 18" id="KW-0496">Mitochondrion</keyword>
<dbReference type="AlphaFoldDB" id="A0A8E8GTT7"/>
<organism evidence="22">
    <name type="scientific">Megalothorax incertus</name>
    <dbReference type="NCBI Taxonomy" id="2579793"/>
    <lineage>
        <taxon>Eukaryota</taxon>
        <taxon>Metazoa</taxon>
        <taxon>Ecdysozoa</taxon>
        <taxon>Arthropoda</taxon>
        <taxon>Hexapoda</taxon>
        <taxon>Collembola</taxon>
        <taxon>Neelipleona</taxon>
        <taxon>Neelidae</taxon>
        <taxon>Megalothorax</taxon>
    </lineage>
</organism>
<dbReference type="EMBL" id="MW916537">
    <property type="protein sequence ID" value="QWC54914.1"/>
    <property type="molecule type" value="Genomic_DNA"/>
</dbReference>
<comment type="similarity">
    <text evidence="2 18">Belongs to the cytochrome c oxidase subunit 2 family.</text>
</comment>
<evidence type="ECO:0000256" key="5">
    <source>
        <dbReference type="ARBA" id="ARBA00022448"/>
    </source>
</evidence>
<keyword evidence="11" id="KW-1278">Translocase</keyword>
<dbReference type="PROSITE" id="PS00078">
    <property type="entry name" value="COX2"/>
    <property type="match status" value="1"/>
</dbReference>
<keyword evidence="13 19" id="KW-1133">Transmembrane helix</keyword>
<geneLocation type="mitochondrion" evidence="22"/>
<dbReference type="FunFam" id="2.60.40.420:FF:000001">
    <property type="entry name" value="Cytochrome c oxidase subunit 2"/>
    <property type="match status" value="1"/>
</dbReference>
<feature type="domain" description="Cytochrome oxidase subunit II copper A binding" evidence="20">
    <location>
        <begin position="92"/>
        <end position="223"/>
    </location>
</feature>
<feature type="transmembrane region" description="Helical" evidence="19">
    <location>
        <begin position="26"/>
        <end position="43"/>
    </location>
</feature>
<dbReference type="CDD" id="cd13912">
    <property type="entry name" value="CcO_II_C"/>
    <property type="match status" value="1"/>
</dbReference>
<evidence type="ECO:0000256" key="3">
    <source>
        <dbReference type="ARBA" id="ARBA00011164"/>
    </source>
</evidence>
<dbReference type="InterPro" id="IPR034210">
    <property type="entry name" value="CcO_II_C"/>
</dbReference>
<sequence length="225" mass="25676">MPTIAALNLQNSSSPLMEQLSFFHDYAMTFIILIMSIVAFNMASSLSNKMMNAEMTESHHLELFWTVSPSFILIALGLPSIRLLYLLDEVFNPSITIKTLGHQWYWSYEYTDFLNIEFDSYIKPLTQKDQFRLLETDNQLFIPINSQVRNLISAADVLHSWTIPSLGVKVDAVPGRLNQINFLPTIIGKYFGQCSEICGTNHSFMPINLNIVSPNKFISWIKSVN</sequence>
<keyword evidence="7 18" id="KW-0812">Transmembrane</keyword>
<dbReference type="PROSITE" id="PS50857">
    <property type="entry name" value="COX2_CUA"/>
    <property type="match status" value="1"/>
</dbReference>
<name>A0A8E8GTT7_9HEXA</name>
<dbReference type="InterPro" id="IPR002429">
    <property type="entry name" value="CcO_II-like_C"/>
</dbReference>
<dbReference type="PANTHER" id="PTHR22888:SF9">
    <property type="entry name" value="CYTOCHROME C OXIDASE SUBUNIT 2"/>
    <property type="match status" value="1"/>
</dbReference>
<comment type="subcellular location">
    <subcellularLocation>
        <location evidence="1 18">Mitochondrion inner membrane</location>
        <topology evidence="1 18">Multi-pass membrane protein</topology>
    </subcellularLocation>
</comment>
<dbReference type="GO" id="GO:0042773">
    <property type="term" value="P:ATP synthesis coupled electron transport"/>
    <property type="evidence" value="ECO:0007669"/>
    <property type="project" value="TreeGrafter"/>
</dbReference>
<comment type="cofactor">
    <cofactor evidence="18">
        <name>Cu cation</name>
        <dbReference type="ChEBI" id="CHEBI:23378"/>
    </cofactor>
    <text evidence="18">Binds a copper A center.</text>
</comment>
<comment type="function">
    <text evidence="18">Component of the cytochrome c oxidase, the last enzyme in the mitochondrial electron transport chain which drives oxidative phosphorylation. The respiratory chain contains 3 multisubunit complexes succinate dehydrogenase (complex II, CII), ubiquinol-cytochrome c oxidoreductase (cytochrome b-c1 complex, complex III, CIII) and cytochrome c oxidase (complex IV, CIV), that cooperate to transfer electrons derived from NADH and succinate to molecular oxygen, creating an electrochemical gradient over the inner membrane that drives transmembrane transport and the ATP synthase. Cytochrome c oxidase is the component of the respiratory chain that catalyzes the reduction of oxygen to water. Electrons originating from reduced cytochrome c in the intermembrane space (IMS) are transferred via the dinuclear copper A center (CU(A)) of subunit 2 and heme A of subunit 1 to the active site in subunit 1, a binuclear center (BNC) formed by heme A3 and copper B (CU(B)). The BNC reduces molecular oxygen to 2 water molecules using 4 electrons from cytochrome c in the IMS and 4 protons from the mitochondrial matrix.</text>
</comment>
<keyword evidence="14 18" id="KW-0186">Copper</keyword>
<keyword evidence="6 18" id="KW-0679">Respiratory chain</keyword>
<evidence type="ECO:0000256" key="16">
    <source>
        <dbReference type="ARBA" id="ARBA00023136"/>
    </source>
</evidence>
<dbReference type="GO" id="GO:0004129">
    <property type="term" value="F:cytochrome-c oxidase activity"/>
    <property type="evidence" value="ECO:0007669"/>
    <property type="project" value="UniProtKB-EC"/>
</dbReference>
<evidence type="ECO:0000256" key="2">
    <source>
        <dbReference type="ARBA" id="ARBA00007866"/>
    </source>
</evidence>
<reference evidence="22" key="1">
    <citation type="submission" date="2021-04" db="EMBL/GenBank/DDBJ databases">
        <title>The mitochondrial genome of Megalothorax incertus.</title>
        <authorList>
            <person name="Ma Y."/>
            <person name="Huang C.-W."/>
            <person name="Chen W.-J."/>
            <person name="Luan Y.-X."/>
        </authorList>
    </citation>
    <scope>NUCLEOTIDE SEQUENCE</scope>
</reference>
<evidence type="ECO:0000256" key="4">
    <source>
        <dbReference type="ARBA" id="ARBA00015946"/>
    </source>
</evidence>
<keyword evidence="10" id="KW-0460">Magnesium</keyword>
<keyword evidence="9 18" id="KW-0999">Mitochondrion inner membrane</keyword>
<keyword evidence="16 18" id="KW-0472">Membrane</keyword>
<evidence type="ECO:0000256" key="7">
    <source>
        <dbReference type="ARBA" id="ARBA00022692"/>
    </source>
</evidence>
<dbReference type="GO" id="GO:0005743">
    <property type="term" value="C:mitochondrial inner membrane"/>
    <property type="evidence" value="ECO:0007669"/>
    <property type="project" value="UniProtKB-SubCell"/>
</dbReference>
<evidence type="ECO:0000256" key="6">
    <source>
        <dbReference type="ARBA" id="ARBA00022660"/>
    </source>
</evidence>
<evidence type="ECO:0000259" key="20">
    <source>
        <dbReference type="PROSITE" id="PS50857"/>
    </source>
</evidence>
<evidence type="ECO:0000256" key="13">
    <source>
        <dbReference type="ARBA" id="ARBA00022989"/>
    </source>
</evidence>
<evidence type="ECO:0000256" key="15">
    <source>
        <dbReference type="ARBA" id="ARBA00023128"/>
    </source>
</evidence>
<evidence type="ECO:0000256" key="9">
    <source>
        <dbReference type="ARBA" id="ARBA00022792"/>
    </source>
</evidence>
<evidence type="ECO:0000256" key="12">
    <source>
        <dbReference type="ARBA" id="ARBA00022982"/>
    </source>
</evidence>
<evidence type="ECO:0000256" key="1">
    <source>
        <dbReference type="ARBA" id="ARBA00004448"/>
    </source>
</evidence>
<dbReference type="PANTHER" id="PTHR22888">
    <property type="entry name" value="CYTOCHROME C OXIDASE, SUBUNIT II"/>
    <property type="match status" value="1"/>
</dbReference>
<protein>
    <recommendedName>
        <fullName evidence="4 18">Cytochrome c oxidase subunit 2</fullName>
    </recommendedName>
</protein>
<keyword evidence="8 18" id="KW-0479">Metal-binding</keyword>
<proteinExistence type="inferred from homology"/>
<feature type="transmembrane region" description="Helical" evidence="19">
    <location>
        <begin position="63"/>
        <end position="87"/>
    </location>
</feature>
<evidence type="ECO:0000256" key="19">
    <source>
        <dbReference type="SAM" id="Phobius"/>
    </source>
</evidence>
<keyword evidence="12 18" id="KW-0249">Electron transport</keyword>
<evidence type="ECO:0000313" key="22">
    <source>
        <dbReference type="EMBL" id="QWC54914.1"/>
    </source>
</evidence>
<accession>A0A8E8GTT7</accession>
<dbReference type="InterPro" id="IPR045187">
    <property type="entry name" value="CcO_II"/>
</dbReference>
<dbReference type="InterPro" id="IPR001505">
    <property type="entry name" value="Copper_CuA"/>
</dbReference>
<dbReference type="InterPro" id="IPR011759">
    <property type="entry name" value="Cyt_c_oxidase_su2_TM_dom"/>
</dbReference>
<evidence type="ECO:0000256" key="8">
    <source>
        <dbReference type="ARBA" id="ARBA00022723"/>
    </source>
</evidence>